<evidence type="ECO:0000313" key="1">
    <source>
        <dbReference type="EMBL" id="NMM44477.1"/>
    </source>
</evidence>
<dbReference type="RefSeq" id="WP_169624760.1">
    <property type="nucleotide sequence ID" value="NZ_JABBNT010000002.1"/>
</dbReference>
<name>A0A7Y0DZI5_9PROT</name>
<reference evidence="1 2" key="1">
    <citation type="submission" date="2020-04" db="EMBL/GenBank/DDBJ databases">
        <title>Rhodospirillaceae bacterium KN72 isolated from deep sea.</title>
        <authorList>
            <person name="Zhang D.-C."/>
        </authorList>
    </citation>
    <scope>NUCLEOTIDE SEQUENCE [LARGE SCALE GENOMIC DNA]</scope>
    <source>
        <strain evidence="1 2">KN72</strain>
    </source>
</reference>
<proteinExistence type="predicted"/>
<evidence type="ECO:0000313" key="2">
    <source>
        <dbReference type="Proteomes" id="UP000539372"/>
    </source>
</evidence>
<dbReference type="Proteomes" id="UP000539372">
    <property type="component" value="Unassembled WGS sequence"/>
</dbReference>
<comment type="caution">
    <text evidence="1">The sequence shown here is derived from an EMBL/GenBank/DDBJ whole genome shotgun (WGS) entry which is preliminary data.</text>
</comment>
<accession>A0A7Y0DZI5</accession>
<sequence>MTEVLKPTAEQRDSLHILPLCMLPIETVVLRRASLIKNSRLETALEFFKDKESGSGQLTIKELPDYLQEVDHDALERDIAKLRRLEQMPSFDVYSCRISLRALGIEVNDEEYLKLSDEMLVALSARMQEFTRPLIAQVFGAEIKGGEDASDLIGMLRNPDKEEALRRLNMLAAELQVQVSEIPRFIEDYGDIFLSLAYFRKCLDDVVPVLDNFMPWVKELMETWMIRNDRPKHRLLGNVISDLSDISGSITGRFESFDRKTQDFWSDVSAARFAEVRKLITDHHVTVGGVLCGLTMKMTHWKARFTKENPGGPQARLEFIISEILPGLDRIKRLEQRAAGTR</sequence>
<dbReference type="AlphaFoldDB" id="A0A7Y0DZI5"/>
<gene>
    <name evidence="1" type="ORF">HH303_08300</name>
</gene>
<protein>
    <submittedName>
        <fullName evidence="1">Uncharacterized protein</fullName>
    </submittedName>
</protein>
<dbReference type="EMBL" id="JABBNT010000002">
    <property type="protein sequence ID" value="NMM44477.1"/>
    <property type="molecule type" value="Genomic_DNA"/>
</dbReference>
<keyword evidence="2" id="KW-1185">Reference proteome</keyword>
<organism evidence="1 2">
    <name type="scientific">Pacificispira spongiicola</name>
    <dbReference type="NCBI Taxonomy" id="2729598"/>
    <lineage>
        <taxon>Bacteria</taxon>
        <taxon>Pseudomonadati</taxon>
        <taxon>Pseudomonadota</taxon>
        <taxon>Alphaproteobacteria</taxon>
        <taxon>Rhodospirillales</taxon>
        <taxon>Rhodospirillaceae</taxon>
        <taxon>Pacificispira</taxon>
    </lineage>
</organism>